<dbReference type="AlphaFoldDB" id="A0AAD8UW81"/>
<dbReference type="EMBL" id="JAVEPI010000001">
    <property type="protein sequence ID" value="KAK1444764.1"/>
    <property type="molecule type" value="Genomic_DNA"/>
</dbReference>
<feature type="transmembrane region" description="Helical" evidence="1">
    <location>
        <begin position="28"/>
        <end position="53"/>
    </location>
</feature>
<feature type="transmembrane region" description="Helical" evidence="1">
    <location>
        <begin position="92"/>
        <end position="112"/>
    </location>
</feature>
<keyword evidence="3" id="KW-1185">Reference proteome</keyword>
<evidence type="ECO:0000313" key="2">
    <source>
        <dbReference type="EMBL" id="KAK1444764.1"/>
    </source>
</evidence>
<gene>
    <name evidence="2" type="ORF">BgAZ_106700</name>
</gene>
<reference evidence="2" key="1">
    <citation type="submission" date="2023-08" db="EMBL/GenBank/DDBJ databases">
        <title>Draft sequence of the Babesia gibsoni genome.</title>
        <authorList>
            <person name="Yamagishi J.Y."/>
            <person name="Xuan X.X."/>
        </authorList>
    </citation>
    <scope>NUCLEOTIDE SEQUENCE</scope>
    <source>
        <strain evidence="2">Azabu</strain>
    </source>
</reference>
<dbReference type="GO" id="GO:0016020">
    <property type="term" value="C:membrane"/>
    <property type="evidence" value="ECO:0007669"/>
    <property type="project" value="InterPro"/>
</dbReference>
<evidence type="ECO:0000313" key="3">
    <source>
        <dbReference type="Proteomes" id="UP001230268"/>
    </source>
</evidence>
<dbReference type="InterPro" id="IPR004891">
    <property type="entry name" value="Mercury-R_MerC"/>
</dbReference>
<keyword evidence="1" id="KW-0472">Membrane</keyword>
<organism evidence="2 3">
    <name type="scientific">Babesia gibsoni</name>
    <dbReference type="NCBI Taxonomy" id="33632"/>
    <lineage>
        <taxon>Eukaryota</taxon>
        <taxon>Sar</taxon>
        <taxon>Alveolata</taxon>
        <taxon>Apicomplexa</taxon>
        <taxon>Aconoidasida</taxon>
        <taxon>Piroplasmida</taxon>
        <taxon>Babesiidae</taxon>
        <taxon>Babesia</taxon>
    </lineage>
</organism>
<sequence length="153" mass="17008">MTTIELQGYNLKSHRASQSRIQRVGSFFLNYAGLLCLIDCIVLPVLIAVTGLLDLFPGIHEWEHVFHIVELCCVIPLGLLSVFVNYSKIKNLPILTLGLMGISAIVISHIFLEGLYETAMSLTGCAMLISSNYVARKKAGCDHCHEHRHTMLL</sequence>
<keyword evidence="1" id="KW-1133">Transmembrane helix</keyword>
<dbReference type="GO" id="GO:0015097">
    <property type="term" value="F:mercury ion transmembrane transporter activity"/>
    <property type="evidence" value="ECO:0007669"/>
    <property type="project" value="InterPro"/>
</dbReference>
<feature type="transmembrane region" description="Helical" evidence="1">
    <location>
        <begin position="65"/>
        <end position="85"/>
    </location>
</feature>
<keyword evidence="1" id="KW-0812">Transmembrane</keyword>
<name>A0AAD8UW81_BABGI</name>
<dbReference type="Proteomes" id="UP001230268">
    <property type="component" value="Unassembled WGS sequence"/>
</dbReference>
<evidence type="ECO:0000256" key="1">
    <source>
        <dbReference type="SAM" id="Phobius"/>
    </source>
</evidence>
<dbReference type="Pfam" id="PF03203">
    <property type="entry name" value="MerC"/>
    <property type="match status" value="1"/>
</dbReference>
<accession>A0AAD8UW81</accession>
<proteinExistence type="predicted"/>
<evidence type="ECO:0008006" key="4">
    <source>
        <dbReference type="Google" id="ProtNLM"/>
    </source>
</evidence>
<comment type="caution">
    <text evidence="2">The sequence shown here is derived from an EMBL/GenBank/DDBJ whole genome shotgun (WGS) entry which is preliminary data.</text>
</comment>
<protein>
    <recommendedName>
        <fullName evidence="4">MerC domain-containing protein</fullName>
    </recommendedName>
</protein>